<proteinExistence type="predicted"/>
<reference evidence="2 4" key="2">
    <citation type="journal article" date="2017" name="Int. J. Syst. Evol. Microbiol.">
        <title>Mycobacterium talmoniae sp. nov., a slowly growing mycobacterium isolated from human respiratory samples.</title>
        <authorList>
            <person name="Davidson R.M."/>
            <person name="DeGroote M.A."/>
            <person name="Marola J.L."/>
            <person name="Buss S."/>
            <person name="Jones V."/>
            <person name="McNeil M.R."/>
            <person name="Freifeld A.G."/>
            <person name="Elaine Epperson L."/>
            <person name="Hasan N.A."/>
            <person name="Jackson M."/>
            <person name="Iwen P.C."/>
            <person name="Salfinger M."/>
            <person name="Strong M."/>
        </authorList>
    </citation>
    <scope>NUCLEOTIDE SEQUENCE [LARGE SCALE GENOMIC DNA]</scope>
    <source>
        <strain evidence="2 4">ATCC BAA-2683</strain>
    </source>
</reference>
<evidence type="ECO:0000313" key="2">
    <source>
        <dbReference type="EMBL" id="PQM45814.1"/>
    </source>
</evidence>
<evidence type="ECO:0000313" key="4">
    <source>
        <dbReference type="Proteomes" id="UP000238296"/>
    </source>
</evidence>
<sequence>MPISGHEESPAERLNTLFAKQANDATPTQRLSVRDWQGKDERFYREVQRAAQNQTASARAYDVMDDLQDLMAELPEEVQVWRGIRNIDAALGVPNDRLESLIDLDRDIPMFFATSLDRNVAETEFTTPGLRPAVYKIHAQSGTPALWVPPLGLQSDAYQQELLFPPGIVMRIVGVARAYSVPIVEVEVRDGEVGR</sequence>
<reference evidence="2" key="3">
    <citation type="submission" date="2018-01" db="EMBL/GenBank/DDBJ databases">
        <authorList>
            <person name="Gaut B.S."/>
            <person name="Morton B.R."/>
            <person name="Clegg M.T."/>
            <person name="Duvall M.R."/>
        </authorList>
    </citation>
    <scope>NUCLEOTIDE SEQUENCE</scope>
    <source>
        <strain evidence="2">ATCC BAA-2683</strain>
    </source>
</reference>
<protein>
    <recommendedName>
        <fullName evidence="5">ADP ribosyltransferase domain-containing protein</fullName>
    </recommendedName>
</protein>
<dbReference type="Proteomes" id="UP000179734">
    <property type="component" value="Unassembled WGS sequence"/>
</dbReference>
<accession>A0A1S1NR47</accession>
<dbReference type="Gene3D" id="3.90.176.10">
    <property type="entry name" value="Toxin ADP-ribosyltransferase, Chain A, domain 1"/>
    <property type="match status" value="1"/>
</dbReference>
<evidence type="ECO:0008006" key="5">
    <source>
        <dbReference type="Google" id="ProtNLM"/>
    </source>
</evidence>
<dbReference type="AlphaFoldDB" id="A0A1S1NR47"/>
<gene>
    <name evidence="1" type="ORF">BKN37_06230</name>
    <name evidence="2" type="ORF">C1Y40_04025</name>
</gene>
<keyword evidence="3" id="KW-1185">Reference proteome</keyword>
<dbReference type="Proteomes" id="UP000238296">
    <property type="component" value="Unassembled WGS sequence"/>
</dbReference>
<organism evidence="1 3">
    <name type="scientific">Mycobacterium talmoniae</name>
    <dbReference type="NCBI Taxonomy" id="1858794"/>
    <lineage>
        <taxon>Bacteria</taxon>
        <taxon>Bacillati</taxon>
        <taxon>Actinomycetota</taxon>
        <taxon>Actinomycetes</taxon>
        <taxon>Mycobacteriales</taxon>
        <taxon>Mycobacteriaceae</taxon>
        <taxon>Mycobacterium</taxon>
    </lineage>
</organism>
<evidence type="ECO:0000313" key="3">
    <source>
        <dbReference type="Proteomes" id="UP000179734"/>
    </source>
</evidence>
<dbReference type="RefSeq" id="WP_071023370.1">
    <property type="nucleotide sequence ID" value="NZ_MLQM01000019.1"/>
</dbReference>
<comment type="caution">
    <text evidence="1">The sequence shown here is derived from an EMBL/GenBank/DDBJ whole genome shotgun (WGS) entry which is preliminary data.</text>
</comment>
<name>A0A1S1NR47_9MYCO</name>
<dbReference type="EMBL" id="PPEA01000584">
    <property type="protein sequence ID" value="PQM45814.1"/>
    <property type="molecule type" value="Genomic_DNA"/>
</dbReference>
<dbReference type="SUPFAM" id="SSF56399">
    <property type="entry name" value="ADP-ribosylation"/>
    <property type="match status" value="1"/>
</dbReference>
<reference evidence="1 3" key="1">
    <citation type="submission" date="2016-10" db="EMBL/GenBank/DDBJ databases">
        <title>Genome sequence of Mycobacterium talmonii.</title>
        <authorList>
            <person name="Greninger A.L."/>
            <person name="Elliott B."/>
            <person name="Vasireddy S."/>
            <person name="Vasireddy R."/>
        </authorList>
    </citation>
    <scope>NUCLEOTIDE SEQUENCE [LARGE SCALE GENOMIC DNA]</scope>
    <source>
        <strain evidence="1">MO-5499</strain>
        <strain evidence="3">NE-TNMC-100812</strain>
    </source>
</reference>
<evidence type="ECO:0000313" key="1">
    <source>
        <dbReference type="EMBL" id="OHV05340.1"/>
    </source>
</evidence>
<dbReference type="EMBL" id="MLQM01000019">
    <property type="protein sequence ID" value="OHV05340.1"/>
    <property type="molecule type" value="Genomic_DNA"/>
</dbReference>